<dbReference type="GO" id="GO:0030667">
    <property type="term" value="C:secretory granule membrane"/>
    <property type="evidence" value="ECO:0007669"/>
    <property type="project" value="TreeGrafter"/>
</dbReference>
<evidence type="ECO:0000313" key="1">
    <source>
        <dbReference type="EMBL" id="PPD57395.1"/>
    </source>
</evidence>
<dbReference type="GO" id="GO:0042420">
    <property type="term" value="P:dopamine catabolic process"/>
    <property type="evidence" value="ECO:0007669"/>
    <property type="project" value="TreeGrafter"/>
</dbReference>
<dbReference type="PROSITE" id="PS50836">
    <property type="entry name" value="DOMON"/>
    <property type="match status" value="1"/>
</dbReference>
<protein>
    <submittedName>
        <fullName evidence="1">Uncharacterized protein</fullName>
    </submittedName>
</protein>
<dbReference type="Pfam" id="PF03351">
    <property type="entry name" value="DOMON"/>
    <property type="match status" value="1"/>
</dbReference>
<dbReference type="GO" id="GO:0042421">
    <property type="term" value="P:norepinephrine biosynthetic process"/>
    <property type="evidence" value="ECO:0007669"/>
    <property type="project" value="TreeGrafter"/>
</dbReference>
<dbReference type="InterPro" id="IPR000945">
    <property type="entry name" value="DBH-like"/>
</dbReference>
<dbReference type="PROSITE" id="PS51257">
    <property type="entry name" value="PROKAR_LIPOPROTEIN"/>
    <property type="match status" value="1"/>
</dbReference>
<accession>A0A2P5P532</accession>
<reference evidence="1 2" key="1">
    <citation type="journal article" date="2017" name="ISME J.">
        <title>Grape pomace compost harbors organohalide-respiring Dehalogenimonas species with novel reductive dehalogenase genes.</title>
        <authorList>
            <person name="Yang Y."/>
            <person name="Higgins S.A."/>
            <person name="Yan J."/>
            <person name="Simsir B."/>
            <person name="Chourey K."/>
            <person name="Iyer R."/>
            <person name="Hettich R.L."/>
            <person name="Baldwin B."/>
            <person name="Ogles D.M."/>
            <person name="Loffler F.E."/>
        </authorList>
    </citation>
    <scope>NUCLEOTIDE SEQUENCE [LARGE SCALE GENOMIC DNA]</scope>
    <source>
        <strain evidence="1 2">GP</strain>
    </source>
</reference>
<dbReference type="InterPro" id="IPR005018">
    <property type="entry name" value="DOMON_domain"/>
</dbReference>
<keyword evidence="2" id="KW-1185">Reference proteome</keyword>
<dbReference type="AlphaFoldDB" id="A0A2P5P532"/>
<dbReference type="EMBL" id="JQAN02000014">
    <property type="protein sequence ID" value="PPD57395.1"/>
    <property type="molecule type" value="Genomic_DNA"/>
</dbReference>
<dbReference type="OrthoDB" id="34300at2"/>
<gene>
    <name evidence="1" type="ORF">JP09_010180</name>
</gene>
<dbReference type="InterPro" id="IPR045266">
    <property type="entry name" value="DOH_DOMON"/>
</dbReference>
<dbReference type="CDD" id="cd09631">
    <property type="entry name" value="DOMON_DOH"/>
    <property type="match status" value="1"/>
</dbReference>
<comment type="caution">
    <text evidence="1">The sequence shown here is derived from an EMBL/GenBank/DDBJ whole genome shotgun (WGS) entry which is preliminary data.</text>
</comment>
<dbReference type="Proteomes" id="UP000235653">
    <property type="component" value="Unassembled WGS sequence"/>
</dbReference>
<proteinExistence type="predicted"/>
<dbReference type="GO" id="GO:0004500">
    <property type="term" value="F:dopamine beta-monooxygenase activity"/>
    <property type="evidence" value="ECO:0007669"/>
    <property type="project" value="InterPro"/>
</dbReference>
<dbReference type="GO" id="GO:0005615">
    <property type="term" value="C:extracellular space"/>
    <property type="evidence" value="ECO:0007669"/>
    <property type="project" value="TreeGrafter"/>
</dbReference>
<dbReference type="PANTHER" id="PTHR10157">
    <property type="entry name" value="DOPAMINE BETA HYDROXYLASE RELATED"/>
    <property type="match status" value="1"/>
</dbReference>
<organism evidence="1 2">
    <name type="scientific">Dehalogenimonas etheniformans</name>
    <dbReference type="NCBI Taxonomy" id="1536648"/>
    <lineage>
        <taxon>Bacteria</taxon>
        <taxon>Bacillati</taxon>
        <taxon>Chloroflexota</taxon>
        <taxon>Dehalococcoidia</taxon>
        <taxon>Dehalococcoidales</taxon>
        <taxon>Dehalococcoidaceae</taxon>
        <taxon>Dehalogenimonas</taxon>
    </lineage>
</organism>
<dbReference type="GO" id="GO:0006589">
    <property type="term" value="P:octopamine biosynthetic process"/>
    <property type="evidence" value="ECO:0007669"/>
    <property type="project" value="TreeGrafter"/>
</dbReference>
<name>A0A2P5P532_9CHLR</name>
<evidence type="ECO:0000313" key="2">
    <source>
        <dbReference type="Proteomes" id="UP000235653"/>
    </source>
</evidence>
<dbReference type="PANTHER" id="PTHR10157:SF23">
    <property type="entry name" value="MOXD1 HOMOLOG 1"/>
    <property type="match status" value="1"/>
</dbReference>
<dbReference type="RefSeq" id="WP_102331591.1">
    <property type="nucleotide sequence ID" value="NZ_CP058566.2"/>
</dbReference>
<dbReference type="SMART" id="SM00664">
    <property type="entry name" value="DoH"/>
    <property type="match status" value="1"/>
</dbReference>
<sequence>MQRKLQHLGISPLIALVGIILFLGLFTACGGTDGTPSGTTNSSGVTWKSDGVVSEGEYTSTKIISDTFTLWWNTDSTYIYIAMEGTSPISAGYVGLGFLPSNWTPSMQKMNTDAIIGFVVAGKATVVDTFITGVIGPHPNDSKNDVEQSSGSINGNTTLIEFKRKLNTGDNRDQTIIKGTNKIMWAVGFDPEENGAHAARGYSEIEIQ</sequence>